<gene>
    <name evidence="1" type="ORF">ACFPN9_21215</name>
</gene>
<dbReference type="EMBL" id="JBHSLU010000069">
    <property type="protein sequence ID" value="MFC5507770.1"/>
    <property type="molecule type" value="Genomic_DNA"/>
</dbReference>
<keyword evidence="2" id="KW-1185">Reference proteome</keyword>
<comment type="caution">
    <text evidence="1">The sequence shown here is derived from an EMBL/GenBank/DDBJ whole genome shotgun (WGS) entry which is preliminary data.</text>
</comment>
<dbReference type="RefSeq" id="WP_377817557.1">
    <property type="nucleotide sequence ID" value="NZ_JBHSLU010000069.1"/>
</dbReference>
<evidence type="ECO:0000313" key="2">
    <source>
        <dbReference type="Proteomes" id="UP001596060"/>
    </source>
</evidence>
<reference evidence="2" key="1">
    <citation type="journal article" date="2019" name="Int. J. Syst. Evol. Microbiol.">
        <title>The Global Catalogue of Microorganisms (GCM) 10K type strain sequencing project: providing services to taxonomists for standard genome sequencing and annotation.</title>
        <authorList>
            <consortium name="The Broad Institute Genomics Platform"/>
            <consortium name="The Broad Institute Genome Sequencing Center for Infectious Disease"/>
            <person name="Wu L."/>
            <person name="Ma J."/>
        </authorList>
    </citation>
    <scope>NUCLEOTIDE SEQUENCE [LARGE SCALE GENOMIC DNA]</scope>
    <source>
        <strain evidence="2">CCUG 43117</strain>
    </source>
</reference>
<accession>A0ABW0P519</accession>
<name>A0ABW0P519_9HYPH</name>
<sequence>MTYLKRLVSMKTCTLPSPLDARLWSDARMGGGPMSIADYESHLAFSDVESADHLLTLMARTAIGWFAISCYRWLTFWDLATYEANRDAPCWD</sequence>
<evidence type="ECO:0000313" key="1">
    <source>
        <dbReference type="EMBL" id="MFC5507770.1"/>
    </source>
</evidence>
<protein>
    <submittedName>
        <fullName evidence="1">Uncharacterized protein</fullName>
    </submittedName>
</protein>
<proteinExistence type="predicted"/>
<dbReference type="Proteomes" id="UP001596060">
    <property type="component" value="Unassembled WGS sequence"/>
</dbReference>
<organism evidence="1 2">
    <name type="scientific">Bosea massiliensis</name>
    <dbReference type="NCBI Taxonomy" id="151419"/>
    <lineage>
        <taxon>Bacteria</taxon>
        <taxon>Pseudomonadati</taxon>
        <taxon>Pseudomonadota</taxon>
        <taxon>Alphaproteobacteria</taxon>
        <taxon>Hyphomicrobiales</taxon>
        <taxon>Boseaceae</taxon>
        <taxon>Bosea</taxon>
    </lineage>
</organism>